<evidence type="ECO:0000256" key="1">
    <source>
        <dbReference type="SAM" id="SignalP"/>
    </source>
</evidence>
<sequence length="140" mass="15783">MNKLLLLIPALCLIGAGVLLIQGNMTNLSVDNDYVTFAQYEDCMDKFVNHREPCTSSTNFQQTKQKIQYFMNTNPDCIAYANYQNTVYALNELDTAALNQDNLYQNCRASPEFLAIAKTSDCLYNQFIAPELELCSGLNI</sequence>
<gene>
    <name evidence="2" type="ORF">TTHERM_00835200</name>
</gene>
<dbReference type="RefSeq" id="XP_001031283.1">
    <property type="nucleotide sequence ID" value="XM_001031283.1"/>
</dbReference>
<reference evidence="3" key="1">
    <citation type="journal article" date="2006" name="PLoS Biol.">
        <title>Macronuclear genome sequence of the ciliate Tetrahymena thermophila, a model eukaryote.</title>
        <authorList>
            <person name="Eisen J.A."/>
            <person name="Coyne R.S."/>
            <person name="Wu M."/>
            <person name="Wu D."/>
            <person name="Thiagarajan M."/>
            <person name="Wortman J.R."/>
            <person name="Badger J.H."/>
            <person name="Ren Q."/>
            <person name="Amedeo P."/>
            <person name="Jones K.M."/>
            <person name="Tallon L.J."/>
            <person name="Delcher A.L."/>
            <person name="Salzberg S.L."/>
            <person name="Silva J.C."/>
            <person name="Haas B.J."/>
            <person name="Majoros W.H."/>
            <person name="Farzad M."/>
            <person name="Carlton J.M."/>
            <person name="Smith R.K. Jr."/>
            <person name="Garg J."/>
            <person name="Pearlman R.E."/>
            <person name="Karrer K.M."/>
            <person name="Sun L."/>
            <person name="Manning G."/>
            <person name="Elde N.C."/>
            <person name="Turkewitz A.P."/>
            <person name="Asai D.J."/>
            <person name="Wilkes D.E."/>
            <person name="Wang Y."/>
            <person name="Cai H."/>
            <person name="Collins K."/>
            <person name="Stewart B.A."/>
            <person name="Lee S.R."/>
            <person name="Wilamowska K."/>
            <person name="Weinberg Z."/>
            <person name="Ruzzo W.L."/>
            <person name="Wloga D."/>
            <person name="Gaertig J."/>
            <person name="Frankel J."/>
            <person name="Tsao C.-C."/>
            <person name="Gorovsky M.A."/>
            <person name="Keeling P.J."/>
            <person name="Waller R.F."/>
            <person name="Patron N.J."/>
            <person name="Cherry J.M."/>
            <person name="Stover N.A."/>
            <person name="Krieger C.J."/>
            <person name="del Toro C."/>
            <person name="Ryder H.F."/>
            <person name="Williamson S.C."/>
            <person name="Barbeau R.A."/>
            <person name="Hamilton E.P."/>
            <person name="Orias E."/>
        </authorList>
    </citation>
    <scope>NUCLEOTIDE SEQUENCE [LARGE SCALE GENOMIC DNA]</scope>
    <source>
        <strain evidence="3">SB210</strain>
    </source>
</reference>
<proteinExistence type="predicted"/>
<dbReference type="HOGENOM" id="CLU_144474_0_0_1"/>
<dbReference type="KEGG" id="tet:TTHERM_00835200"/>
<name>Q22EA8_TETTS</name>
<keyword evidence="3" id="KW-1185">Reference proteome</keyword>
<keyword evidence="2" id="KW-0812">Transmembrane</keyword>
<dbReference type="GeneID" id="7824130"/>
<feature type="chain" id="PRO_5004201087" evidence="1">
    <location>
        <begin position="24"/>
        <end position="140"/>
    </location>
</feature>
<dbReference type="AlphaFoldDB" id="Q22EA8"/>
<evidence type="ECO:0000313" key="3">
    <source>
        <dbReference type="Proteomes" id="UP000009168"/>
    </source>
</evidence>
<dbReference type="Proteomes" id="UP000009168">
    <property type="component" value="Unassembled WGS sequence"/>
</dbReference>
<evidence type="ECO:0000313" key="2">
    <source>
        <dbReference type="EMBL" id="EAR83620.1"/>
    </source>
</evidence>
<keyword evidence="1" id="KW-0732">Signal</keyword>
<dbReference type="InParanoid" id="Q22EA8"/>
<protein>
    <submittedName>
        <fullName evidence="2">Transmembrane protein, putative</fullName>
    </submittedName>
</protein>
<keyword evidence="2" id="KW-0472">Membrane</keyword>
<accession>Q22EA8</accession>
<dbReference type="EMBL" id="GG662778">
    <property type="protein sequence ID" value="EAR83620.1"/>
    <property type="molecule type" value="Genomic_DNA"/>
</dbReference>
<organism evidence="2 3">
    <name type="scientific">Tetrahymena thermophila (strain SB210)</name>
    <dbReference type="NCBI Taxonomy" id="312017"/>
    <lineage>
        <taxon>Eukaryota</taxon>
        <taxon>Sar</taxon>
        <taxon>Alveolata</taxon>
        <taxon>Ciliophora</taxon>
        <taxon>Intramacronucleata</taxon>
        <taxon>Oligohymenophorea</taxon>
        <taxon>Hymenostomatida</taxon>
        <taxon>Tetrahymenina</taxon>
        <taxon>Tetrahymenidae</taxon>
        <taxon>Tetrahymena</taxon>
    </lineage>
</organism>
<feature type="signal peptide" evidence="1">
    <location>
        <begin position="1"/>
        <end position="23"/>
    </location>
</feature>